<name>I3ZM15_TERRK</name>
<feature type="chain" id="PRO_5003684275" evidence="1">
    <location>
        <begin position="20"/>
        <end position="249"/>
    </location>
</feature>
<reference evidence="2 3" key="1">
    <citation type="submission" date="2012-06" db="EMBL/GenBank/DDBJ databases">
        <title>Complete genome of Terriglobus roseus DSM 18391.</title>
        <authorList>
            <consortium name="US DOE Joint Genome Institute (JGI-PGF)"/>
            <person name="Lucas S."/>
            <person name="Copeland A."/>
            <person name="Lapidus A."/>
            <person name="Glavina del Rio T."/>
            <person name="Dalin E."/>
            <person name="Tice H."/>
            <person name="Bruce D."/>
            <person name="Goodwin L."/>
            <person name="Pitluck S."/>
            <person name="Peters L."/>
            <person name="Mikhailova N."/>
            <person name="Munk A.C.C."/>
            <person name="Kyrpides N."/>
            <person name="Mavromatis K."/>
            <person name="Ivanova N."/>
            <person name="Brettin T."/>
            <person name="Detter J.C."/>
            <person name="Han C."/>
            <person name="Larimer F."/>
            <person name="Land M."/>
            <person name="Hauser L."/>
            <person name="Markowitz V."/>
            <person name="Cheng J.-F."/>
            <person name="Hugenholtz P."/>
            <person name="Woyke T."/>
            <person name="Wu D."/>
            <person name="Brambilla E."/>
            <person name="Klenk H.-P."/>
            <person name="Eisen J.A."/>
        </authorList>
    </citation>
    <scope>NUCLEOTIDE SEQUENCE [LARGE SCALE GENOMIC DNA]</scope>
    <source>
        <strain evidence="3">DSM 18391 / NRRL B-41598 / KBS 63</strain>
    </source>
</reference>
<sequence length="249" mass="26443">MKISLATAALCALLSPCGAALSQSPTAGTNAPAPPQQAGPHILRTYPLHYASTQAEQNEIVTAIRNLVSPQLRIMLVPSRGEIAAVGGPEDLKLTEDLVAKLDVPSKLYRLTYTFTDSDGGKRIGVARYTMTLAPGQRMQMKQGSRVPLTVTKGAQAADPGRQIAYLDVGLNFDSQVEEYGGGVRLKSKVEQSSLADEKTGASEDPMIRQTLLEGVTTLADGKSVSLGEIDIVGSTRHLQVEAMIEAVK</sequence>
<evidence type="ECO:0000256" key="1">
    <source>
        <dbReference type="SAM" id="SignalP"/>
    </source>
</evidence>
<evidence type="ECO:0000313" key="3">
    <source>
        <dbReference type="Proteomes" id="UP000006056"/>
    </source>
</evidence>
<protein>
    <submittedName>
        <fullName evidence="2">Uncharacterized protein</fullName>
    </submittedName>
</protein>
<dbReference type="STRING" id="926566.Terro_4076"/>
<dbReference type="OrthoDB" id="119128at2"/>
<dbReference type="eggNOG" id="COG1450">
    <property type="taxonomic scope" value="Bacteria"/>
</dbReference>
<dbReference type="RefSeq" id="WP_014787543.1">
    <property type="nucleotide sequence ID" value="NC_018014.1"/>
</dbReference>
<dbReference type="Proteomes" id="UP000006056">
    <property type="component" value="Chromosome"/>
</dbReference>
<evidence type="ECO:0000313" key="2">
    <source>
        <dbReference type="EMBL" id="AFL90283.1"/>
    </source>
</evidence>
<proteinExistence type="predicted"/>
<accession>I3ZM15</accession>
<gene>
    <name evidence="2" type="ordered locus">Terro_4076</name>
</gene>
<keyword evidence="3" id="KW-1185">Reference proteome</keyword>
<keyword evidence="1" id="KW-0732">Signal</keyword>
<feature type="signal peptide" evidence="1">
    <location>
        <begin position="1"/>
        <end position="19"/>
    </location>
</feature>
<organism evidence="2 3">
    <name type="scientific">Terriglobus roseus (strain DSM 18391 / NRRL B-41598 / KBS 63)</name>
    <dbReference type="NCBI Taxonomy" id="926566"/>
    <lineage>
        <taxon>Bacteria</taxon>
        <taxon>Pseudomonadati</taxon>
        <taxon>Acidobacteriota</taxon>
        <taxon>Terriglobia</taxon>
        <taxon>Terriglobales</taxon>
        <taxon>Acidobacteriaceae</taxon>
        <taxon>Terriglobus</taxon>
    </lineage>
</organism>
<dbReference type="HOGENOM" id="CLU_1119721_0_0_0"/>
<dbReference type="KEGG" id="trs:Terro_4076"/>
<dbReference type="EMBL" id="CP003379">
    <property type="protein sequence ID" value="AFL90283.1"/>
    <property type="molecule type" value="Genomic_DNA"/>
</dbReference>
<dbReference type="AlphaFoldDB" id="I3ZM15"/>